<evidence type="ECO:0000313" key="2">
    <source>
        <dbReference type="EMBL" id="KAF4669188.1"/>
    </source>
</evidence>
<dbReference type="SUPFAM" id="SSF56672">
    <property type="entry name" value="DNA/RNA polymerases"/>
    <property type="match status" value="1"/>
</dbReference>
<dbReference type="Gene3D" id="3.10.10.10">
    <property type="entry name" value="HIV Type 1 Reverse Transcriptase, subunit A, domain 1"/>
    <property type="match status" value="1"/>
</dbReference>
<feature type="region of interest" description="Disordered" evidence="1">
    <location>
        <begin position="1"/>
        <end position="25"/>
    </location>
</feature>
<proteinExistence type="predicted"/>
<sequence length="356" mass="39628">MPLGGDSTSQTSTTRYPSTSPYPLPSMREFYSKNVPIRSGKLEIREAVQAATGGKFQKLLSPAYAVACCSPKEGCTRIFGCKGAVSTDIWSFAQKFGIPTGANYFTWRDTKDESPMIYHKPYRLEPDLQQALEDKISGFVEAGVLEQVNYNPNSMHVSNCFVVPKQHGKFRMVTDLKRVNARLQDLEARFSTTVTTPTTLPMLVLVCNNFLQLTMTKMSSTHCWTDIVLIRSSSPARCQRLLDYIRILLNLVSIDTNDKLVLPTTFLSAFGIMLDANGVPDNVADLRQKLGVINYCRSGYQSNAAEDSISALATPFHALITPGSTRRTKIRWTDELDAAWDRLVTAQSDGWLSPPF</sequence>
<dbReference type="AlphaFoldDB" id="A0A7J6MC78"/>
<dbReference type="Proteomes" id="UP000591131">
    <property type="component" value="Unassembled WGS sequence"/>
</dbReference>
<reference evidence="2 3" key="1">
    <citation type="submission" date="2020-04" db="EMBL/GenBank/DDBJ databases">
        <title>Perkinsus chesapeaki whole genome sequence.</title>
        <authorList>
            <person name="Bogema D.R."/>
        </authorList>
    </citation>
    <scope>NUCLEOTIDE SEQUENCE [LARGE SCALE GENOMIC DNA]</scope>
    <source>
        <strain evidence="2">ATCC PRA-425</strain>
    </source>
</reference>
<gene>
    <name evidence="2" type="ORF">FOL47_002669</name>
</gene>
<organism evidence="2 3">
    <name type="scientific">Perkinsus chesapeaki</name>
    <name type="common">Clam parasite</name>
    <name type="synonym">Perkinsus andrewsi</name>
    <dbReference type="NCBI Taxonomy" id="330153"/>
    <lineage>
        <taxon>Eukaryota</taxon>
        <taxon>Sar</taxon>
        <taxon>Alveolata</taxon>
        <taxon>Perkinsozoa</taxon>
        <taxon>Perkinsea</taxon>
        <taxon>Perkinsida</taxon>
        <taxon>Perkinsidae</taxon>
        <taxon>Perkinsus</taxon>
    </lineage>
</organism>
<comment type="caution">
    <text evidence="2">The sequence shown here is derived from an EMBL/GenBank/DDBJ whole genome shotgun (WGS) entry which is preliminary data.</text>
</comment>
<keyword evidence="3" id="KW-1185">Reference proteome</keyword>
<evidence type="ECO:0000313" key="3">
    <source>
        <dbReference type="Proteomes" id="UP000591131"/>
    </source>
</evidence>
<dbReference type="EMBL" id="JAAPAO010000175">
    <property type="protein sequence ID" value="KAF4669188.1"/>
    <property type="molecule type" value="Genomic_DNA"/>
</dbReference>
<protein>
    <submittedName>
        <fullName evidence="2">Uncharacterized protein</fullName>
    </submittedName>
</protein>
<dbReference type="InterPro" id="IPR043502">
    <property type="entry name" value="DNA/RNA_pol_sf"/>
</dbReference>
<accession>A0A7J6MC78</accession>
<name>A0A7J6MC78_PERCH</name>
<feature type="compositionally biased region" description="Low complexity" evidence="1">
    <location>
        <begin position="7"/>
        <end position="21"/>
    </location>
</feature>
<evidence type="ECO:0000256" key="1">
    <source>
        <dbReference type="SAM" id="MobiDB-lite"/>
    </source>
</evidence>